<keyword evidence="3" id="KW-0963">Cytoplasm</keyword>
<dbReference type="EMBL" id="KQ981522">
    <property type="protein sequence ID" value="KYN40684.1"/>
    <property type="molecule type" value="Genomic_DNA"/>
</dbReference>
<dbReference type="Proteomes" id="UP000078541">
    <property type="component" value="Unassembled WGS sequence"/>
</dbReference>
<dbReference type="InterPro" id="IPR041470">
    <property type="entry name" value="GCP_N"/>
</dbReference>
<dbReference type="GO" id="GO:0000922">
    <property type="term" value="C:spindle pole"/>
    <property type="evidence" value="ECO:0007669"/>
    <property type="project" value="InterPro"/>
</dbReference>
<dbReference type="GO" id="GO:0051321">
    <property type="term" value="P:meiotic cell cycle"/>
    <property type="evidence" value="ECO:0007669"/>
    <property type="project" value="TreeGrafter"/>
</dbReference>
<reference evidence="9 10" key="1">
    <citation type="submission" date="2016-03" db="EMBL/GenBank/DDBJ databases">
        <title>Trachymyrmex septentrionalis WGS genome.</title>
        <authorList>
            <person name="Nygaard S."/>
            <person name="Hu H."/>
            <person name="Boomsma J."/>
            <person name="Zhang G."/>
        </authorList>
    </citation>
    <scope>NUCLEOTIDE SEQUENCE [LARGE SCALE GENOMIC DNA]</scope>
    <source>
        <strain evidence="9">Tsep2-gDNA-1</strain>
        <tissue evidence="9">Whole body</tissue>
    </source>
</reference>
<dbReference type="GO" id="GO:0051225">
    <property type="term" value="P:spindle assembly"/>
    <property type="evidence" value="ECO:0007669"/>
    <property type="project" value="TreeGrafter"/>
</dbReference>
<evidence type="ECO:0000256" key="3">
    <source>
        <dbReference type="ARBA" id="ARBA00022490"/>
    </source>
</evidence>
<dbReference type="STRING" id="34720.A0A195FL17"/>
<evidence type="ECO:0000256" key="1">
    <source>
        <dbReference type="ARBA" id="ARBA00004245"/>
    </source>
</evidence>
<dbReference type="GO" id="GO:0031122">
    <property type="term" value="P:cytoplasmic microtubule organization"/>
    <property type="evidence" value="ECO:0007669"/>
    <property type="project" value="TreeGrafter"/>
</dbReference>
<dbReference type="InterPro" id="IPR040457">
    <property type="entry name" value="GCP_C"/>
</dbReference>
<dbReference type="PANTHER" id="PTHR19302">
    <property type="entry name" value="GAMMA TUBULIN COMPLEX PROTEIN"/>
    <property type="match status" value="1"/>
</dbReference>
<proteinExistence type="inferred from homology"/>
<evidence type="ECO:0000259" key="7">
    <source>
        <dbReference type="Pfam" id="PF04130"/>
    </source>
</evidence>
<dbReference type="GO" id="GO:0051011">
    <property type="term" value="F:microtubule minus-end binding"/>
    <property type="evidence" value="ECO:0007669"/>
    <property type="project" value="TreeGrafter"/>
</dbReference>
<gene>
    <name evidence="9" type="ORF">ALC56_04994</name>
</gene>
<keyword evidence="6" id="KW-0175">Coiled coil</keyword>
<dbReference type="InterPro" id="IPR007259">
    <property type="entry name" value="GCP"/>
</dbReference>
<feature type="domain" description="Gamma tubulin complex component protein N-terminal" evidence="8">
    <location>
        <begin position="386"/>
        <end position="639"/>
    </location>
</feature>
<dbReference type="Pfam" id="PF04130">
    <property type="entry name" value="GCP_C_terminal"/>
    <property type="match status" value="1"/>
</dbReference>
<sequence length="1560" mass="178652">MDLERGDANIYELITRLVRHTLQRNRSENGSSYMPPKSDVKIVKDFRSMAYEILLNKSNNKTYNRGNAVNSDIDPLVEILKYAFVLRLALKRVSEATKLESLISELYSEEDNTDTVIYTLQLLIELKNFQTDTGTALDVFHYGKTNPFLPEDVTSTNGVPMFQTYPMESFILPEKFEAMLGIRRTCTRQDTATNFVSRVSFEDHCVSKAILGIQTIRYNNTIEMSPCISSCTENTAKQCNILAPFSTHIMVEQTNKIYLSTPRFMSNITLPCEWIKSVDNQIQNRFCAVSSEKSDRSFMNKSKSVANNIDLIWKEILFSDDCVSKLRTWESLGASEFSKQSLFVTDLPETALHLARIRQINILSLLPKKVMNSISLMSEVSSEKFLSDVKLLLFGIDSDSFKYDTVTGFKLEENITVHGISFESLNITCQEAISWGNSFKYLSRLVMPDPQTGKLQQHGLIFKAMCANIKELLLYYRSALQRVLSRHKFPGLLSLLKQIHPLARLIVEVAKLCGCSTNQYILGGGSGILTHIYKEVTKVTNPKIALVFYSILKSCCEVYFRLLQNWLFEGTYDDIYGEFMIQARSHYLRKRGRKFWTESFAIDTESVPGFLSELSESILQCGKTLRLLKICSPKNPVCNVSLNAQPEVRVCLSVSMLREQLLRCQEYERKGEAALGPIVSLLSAIQDEKKAERETAELVIRAQQETLLRLDKQRKELSMKAAQNKRELLQELKQQAEASALIKEKEKENEMLADKLLLEKINREQEKMREQQQAQRENLVKYYDKLTADIESKRARSIWRQARMSHFERRVEFLKSVKKLDTEMSENATTLSSDENIVVDIDEQNKNMSEAESVSSKDENSNFAENGLLDVAATDISDQSNPKDLLNVECLDVSPVENCEPDKDIVSNEKITIEDSPITTDTQNVHLPQEIPSLNFKIYKKNNEKSDLQDFLRDEAMKNIHTIINDDDKTSALNTRLNNILEANEVTERIIGAINRPKSLAINRIDNMTVAQTNKLKVLMQEYGMTPNNNELSTILTNNQRFIDRTNTNDNNQILIDITSESSSNNMKENMNNNVLSKTNIQLPAETMNIHGPMNDEECSNQANNTNNETNEPILNNMQQQNNIDTPMSCTTDNFTTASIHTPLSQIPNSDDIFALNAGQEVSSLSDDMTKSITEETCFESPMSSNFKLPNLFGVSSDVKSSTAPSSLTIADVEMIDHTSLQVYLEKSIIIPLQIQTRLVNNAIIKYLVNEHNMLSHLHSLRSYFFLLNGEFAKSLTDSLYSRLYAISAPIELFNSATLTNLLEKALMNSFSNNYAHSELLSLSAVDKPCQLYISDPNVLECLCLNYKIAWPLNIILDDMMMLQYSKVFKFLIMIGRMSWVLQEDFNIMKVERNAVNSEQYHKLQLYRHSMTQFMNALHNYLICSVLHASWNEFEKDLQNSRTIDQIYLSHMNYIKRILSRCMLNTRGEKMRVCLINIFKIILKFHNRLRSQAWTIDSTDRYSHPNFKSLEQMYQSFCEWRTYMAHVAHKLATSGYQPHLTHFLNALNINDMYDLTTKQQ</sequence>
<protein>
    <submittedName>
        <fullName evidence="9">Gamma-tubulin complex component 6</fullName>
    </submittedName>
</protein>
<dbReference type="GO" id="GO:0000278">
    <property type="term" value="P:mitotic cell cycle"/>
    <property type="evidence" value="ECO:0007669"/>
    <property type="project" value="TreeGrafter"/>
</dbReference>
<keyword evidence="5" id="KW-0206">Cytoskeleton</keyword>
<comment type="subcellular location">
    <subcellularLocation>
        <location evidence="1">Cytoplasm</location>
        <location evidence="1">Cytoskeleton</location>
    </subcellularLocation>
</comment>
<dbReference type="GO" id="GO:0043015">
    <property type="term" value="F:gamma-tubulin binding"/>
    <property type="evidence" value="ECO:0007669"/>
    <property type="project" value="InterPro"/>
</dbReference>
<evidence type="ECO:0000256" key="2">
    <source>
        <dbReference type="ARBA" id="ARBA00010337"/>
    </source>
</evidence>
<evidence type="ECO:0000256" key="5">
    <source>
        <dbReference type="ARBA" id="ARBA00023212"/>
    </source>
</evidence>
<dbReference type="Pfam" id="PF17681">
    <property type="entry name" value="GCP_N_terminal"/>
    <property type="match status" value="1"/>
</dbReference>
<keyword evidence="4" id="KW-0493">Microtubule</keyword>
<evidence type="ECO:0000256" key="6">
    <source>
        <dbReference type="SAM" id="Coils"/>
    </source>
</evidence>
<dbReference type="InterPro" id="IPR042241">
    <property type="entry name" value="GCP_C_sf"/>
</dbReference>
<dbReference type="GO" id="GO:0007020">
    <property type="term" value="P:microtubule nucleation"/>
    <property type="evidence" value="ECO:0007669"/>
    <property type="project" value="InterPro"/>
</dbReference>
<dbReference type="GO" id="GO:0005874">
    <property type="term" value="C:microtubule"/>
    <property type="evidence" value="ECO:0007669"/>
    <property type="project" value="UniProtKB-KW"/>
</dbReference>
<dbReference type="Gene3D" id="1.20.120.1900">
    <property type="entry name" value="Gamma-tubulin complex, C-terminal domain"/>
    <property type="match status" value="1"/>
</dbReference>
<evidence type="ECO:0000313" key="9">
    <source>
        <dbReference type="EMBL" id="KYN40684.1"/>
    </source>
</evidence>
<comment type="similarity">
    <text evidence="2">Belongs to the TUBGCP family.</text>
</comment>
<feature type="domain" description="Gamma tubulin complex component C-terminal" evidence="7">
    <location>
        <begin position="1255"/>
        <end position="1553"/>
    </location>
</feature>
<dbReference type="GO" id="GO:0000930">
    <property type="term" value="C:gamma-tubulin complex"/>
    <property type="evidence" value="ECO:0007669"/>
    <property type="project" value="TreeGrafter"/>
</dbReference>
<name>A0A195FL17_9HYME</name>
<evidence type="ECO:0000259" key="8">
    <source>
        <dbReference type="Pfam" id="PF17681"/>
    </source>
</evidence>
<evidence type="ECO:0000256" key="4">
    <source>
        <dbReference type="ARBA" id="ARBA00022701"/>
    </source>
</evidence>
<organism evidence="9 10">
    <name type="scientific">Trachymyrmex septentrionalis</name>
    <dbReference type="NCBI Taxonomy" id="34720"/>
    <lineage>
        <taxon>Eukaryota</taxon>
        <taxon>Metazoa</taxon>
        <taxon>Ecdysozoa</taxon>
        <taxon>Arthropoda</taxon>
        <taxon>Hexapoda</taxon>
        <taxon>Insecta</taxon>
        <taxon>Pterygota</taxon>
        <taxon>Neoptera</taxon>
        <taxon>Endopterygota</taxon>
        <taxon>Hymenoptera</taxon>
        <taxon>Apocrita</taxon>
        <taxon>Aculeata</taxon>
        <taxon>Formicoidea</taxon>
        <taxon>Formicidae</taxon>
        <taxon>Myrmicinae</taxon>
        <taxon>Trachymyrmex</taxon>
    </lineage>
</organism>
<accession>A0A195FL17</accession>
<feature type="coiled-coil region" evidence="6">
    <location>
        <begin position="700"/>
        <end position="778"/>
    </location>
</feature>
<dbReference type="PANTHER" id="PTHR19302:SF70">
    <property type="entry name" value="GAMMA-TUBULIN COMPLEX COMPONENT 6"/>
    <property type="match status" value="1"/>
</dbReference>
<evidence type="ECO:0000313" key="10">
    <source>
        <dbReference type="Proteomes" id="UP000078541"/>
    </source>
</evidence>
<dbReference type="KEGG" id="tsep:108747456"/>
<keyword evidence="10" id="KW-1185">Reference proteome</keyword>
<dbReference type="OrthoDB" id="775571at2759"/>